<evidence type="ECO:0000313" key="2">
    <source>
        <dbReference type="EMBL" id="MFC5970431.1"/>
    </source>
</evidence>
<feature type="domain" description="MaoC-like" evidence="1">
    <location>
        <begin position="17"/>
        <end position="105"/>
    </location>
</feature>
<protein>
    <submittedName>
        <fullName evidence="2">MaoC/PaaZ C-terminal domain-containing protein</fullName>
    </submittedName>
</protein>
<dbReference type="Proteomes" id="UP001596099">
    <property type="component" value="Unassembled WGS sequence"/>
</dbReference>
<dbReference type="AlphaFoldDB" id="A0ABD5RIX6"/>
<reference evidence="2 3" key="1">
    <citation type="journal article" date="2019" name="Int. J. Syst. Evol. Microbiol.">
        <title>The Global Catalogue of Microorganisms (GCM) 10K type strain sequencing project: providing services to taxonomists for standard genome sequencing and annotation.</title>
        <authorList>
            <consortium name="The Broad Institute Genomics Platform"/>
            <consortium name="The Broad Institute Genome Sequencing Center for Infectious Disease"/>
            <person name="Wu L."/>
            <person name="Ma J."/>
        </authorList>
    </citation>
    <scope>NUCLEOTIDE SEQUENCE [LARGE SCALE GENOMIC DNA]</scope>
    <source>
        <strain evidence="2 3">CGMCC 1.12543</strain>
    </source>
</reference>
<dbReference type="InterPro" id="IPR002539">
    <property type="entry name" value="MaoC-like_dom"/>
</dbReference>
<sequence>MTLYFEDIEVGHSRDCGSVTVSCEELLSFAEQFDPQPIHTDPEAAAESMYGGLIASGWHTAALSARLLVEGYMNETASLSGRGMDDLRWHAPVRPGDTLSVRVEVPTQATTTPTRR</sequence>
<comment type="caution">
    <text evidence="2">The sequence shown here is derived from an EMBL/GenBank/DDBJ whole genome shotgun (WGS) entry which is preliminary data.</text>
</comment>
<evidence type="ECO:0000259" key="1">
    <source>
        <dbReference type="Pfam" id="PF01575"/>
    </source>
</evidence>
<proteinExistence type="predicted"/>
<accession>A0ABD5RIX6</accession>
<evidence type="ECO:0000313" key="3">
    <source>
        <dbReference type="Proteomes" id="UP001596099"/>
    </source>
</evidence>
<dbReference type="InterPro" id="IPR029069">
    <property type="entry name" value="HotDog_dom_sf"/>
</dbReference>
<dbReference type="RefSeq" id="WP_247419520.1">
    <property type="nucleotide sequence ID" value="NZ_JALLGW010000002.1"/>
</dbReference>
<gene>
    <name evidence="2" type="ORF">ACFPYI_03725</name>
</gene>
<dbReference type="Pfam" id="PF01575">
    <property type="entry name" value="MaoC_dehydratas"/>
    <property type="match status" value="1"/>
</dbReference>
<dbReference type="Gene3D" id="3.10.129.10">
    <property type="entry name" value="Hotdog Thioesterase"/>
    <property type="match status" value="1"/>
</dbReference>
<name>A0ABD5RIX6_9EURY</name>
<dbReference type="EMBL" id="JBHSQH010000001">
    <property type="protein sequence ID" value="MFC5970431.1"/>
    <property type="molecule type" value="Genomic_DNA"/>
</dbReference>
<organism evidence="2 3">
    <name type="scientific">Halomarina salina</name>
    <dbReference type="NCBI Taxonomy" id="1872699"/>
    <lineage>
        <taxon>Archaea</taxon>
        <taxon>Methanobacteriati</taxon>
        <taxon>Methanobacteriota</taxon>
        <taxon>Stenosarchaea group</taxon>
        <taxon>Halobacteria</taxon>
        <taxon>Halobacteriales</taxon>
        <taxon>Natronomonadaceae</taxon>
        <taxon>Halomarina</taxon>
    </lineage>
</organism>
<dbReference type="SUPFAM" id="SSF54637">
    <property type="entry name" value="Thioesterase/thiol ester dehydrase-isomerase"/>
    <property type="match status" value="1"/>
</dbReference>
<keyword evidence="3" id="KW-1185">Reference proteome</keyword>